<dbReference type="Proteomes" id="UP000649768">
    <property type="component" value="Unassembled WGS sequence"/>
</dbReference>
<gene>
    <name evidence="1" type="ORF">IFO68_12730</name>
</gene>
<dbReference type="RefSeq" id="WP_192016220.1">
    <property type="nucleotide sequence ID" value="NZ_JACYTP010000007.1"/>
</dbReference>
<protein>
    <recommendedName>
        <fullName evidence="3">Transcriptional regulator</fullName>
    </recommendedName>
</protein>
<comment type="caution">
    <text evidence="1">The sequence shown here is derived from an EMBL/GenBank/DDBJ whole genome shotgun (WGS) entry which is preliminary data.</text>
</comment>
<reference evidence="1 2" key="1">
    <citation type="submission" date="2020-09" db="EMBL/GenBank/DDBJ databases">
        <title>Photobacterium sp. CAU 1568 isolated from sand of Sido Beach.</title>
        <authorList>
            <person name="Kim W."/>
        </authorList>
    </citation>
    <scope>NUCLEOTIDE SEQUENCE [LARGE SCALE GENOMIC DNA]</scope>
    <source>
        <strain evidence="1 2">CAU 1568</strain>
    </source>
</reference>
<accession>A0ABR9BM23</accession>
<evidence type="ECO:0008006" key="3">
    <source>
        <dbReference type="Google" id="ProtNLM"/>
    </source>
</evidence>
<proteinExistence type="predicted"/>
<name>A0ABR9BM23_9GAMM</name>
<evidence type="ECO:0000313" key="1">
    <source>
        <dbReference type="EMBL" id="MBD8513537.1"/>
    </source>
</evidence>
<evidence type="ECO:0000313" key="2">
    <source>
        <dbReference type="Proteomes" id="UP000649768"/>
    </source>
</evidence>
<dbReference type="EMBL" id="JACYTP010000007">
    <property type="protein sequence ID" value="MBD8513537.1"/>
    <property type="molecule type" value="Genomic_DNA"/>
</dbReference>
<organism evidence="1 2">
    <name type="scientific">Photobacterium arenosum</name>
    <dbReference type="NCBI Taxonomy" id="2774143"/>
    <lineage>
        <taxon>Bacteria</taxon>
        <taxon>Pseudomonadati</taxon>
        <taxon>Pseudomonadota</taxon>
        <taxon>Gammaproteobacteria</taxon>
        <taxon>Vibrionales</taxon>
        <taxon>Vibrionaceae</taxon>
        <taxon>Photobacterium</taxon>
    </lineage>
</organism>
<keyword evidence="2" id="KW-1185">Reference proteome</keyword>
<sequence length="61" mass="6974">MQLFDLTMKLPDEFAYYFVYPESSEKEEAVADFLSWLFTVIESHQGENIAVGEAKHQASGK</sequence>